<dbReference type="Pfam" id="PF05175">
    <property type="entry name" value="MTS"/>
    <property type="match status" value="1"/>
</dbReference>
<evidence type="ECO:0000313" key="4">
    <source>
        <dbReference type="Proteomes" id="UP001344817"/>
    </source>
</evidence>
<protein>
    <submittedName>
        <fullName evidence="3">tRNA1(Val) (Adenine(37)-N6)-methyltransferase</fullName>
        <ecNumber evidence="3">2.1.1.223</ecNumber>
    </submittedName>
</protein>
<dbReference type="InterPro" id="IPR002052">
    <property type="entry name" value="DNA_methylase_N6_adenine_CS"/>
</dbReference>
<organism evidence="3 4">
    <name type="scientific">Mycoplasmopsis ciconiae</name>
    <dbReference type="NCBI Taxonomy" id="561067"/>
    <lineage>
        <taxon>Bacteria</taxon>
        <taxon>Bacillati</taxon>
        <taxon>Mycoplasmatota</taxon>
        <taxon>Mycoplasmoidales</taxon>
        <taxon>Metamycoplasmataceae</taxon>
        <taxon>Mycoplasmopsis</taxon>
    </lineage>
</organism>
<gene>
    <name evidence="3" type="ORF">V2E24_00315</name>
</gene>
<dbReference type="PANTHER" id="PTHR47739:SF1">
    <property type="entry name" value="TRNA1(VAL) (ADENINE(37)-N6)-METHYLTRANSFERASE"/>
    <property type="match status" value="1"/>
</dbReference>
<dbReference type="RefSeq" id="WP_330500436.1">
    <property type="nucleotide sequence ID" value="NZ_JAZDWZ010000001.1"/>
</dbReference>
<dbReference type="SUPFAM" id="SSF53335">
    <property type="entry name" value="S-adenosyl-L-methionine-dependent methyltransferases"/>
    <property type="match status" value="1"/>
</dbReference>
<dbReference type="PANTHER" id="PTHR47739">
    <property type="entry name" value="TRNA1(VAL) (ADENINE(37)-N6)-METHYLTRANSFERASE"/>
    <property type="match status" value="1"/>
</dbReference>
<dbReference type="CDD" id="cd02440">
    <property type="entry name" value="AdoMet_MTases"/>
    <property type="match status" value="1"/>
</dbReference>
<keyword evidence="1" id="KW-0175">Coiled coil</keyword>
<keyword evidence="4" id="KW-1185">Reference proteome</keyword>
<evidence type="ECO:0000256" key="1">
    <source>
        <dbReference type="SAM" id="Coils"/>
    </source>
</evidence>
<evidence type="ECO:0000259" key="2">
    <source>
        <dbReference type="Pfam" id="PF05175"/>
    </source>
</evidence>
<dbReference type="InterPro" id="IPR007848">
    <property type="entry name" value="Small_mtfrase_dom"/>
</dbReference>
<dbReference type="PROSITE" id="PS00092">
    <property type="entry name" value="N6_MTASE"/>
    <property type="match status" value="1"/>
</dbReference>
<dbReference type="GO" id="GO:0032259">
    <property type="term" value="P:methylation"/>
    <property type="evidence" value="ECO:0007669"/>
    <property type="project" value="UniProtKB-KW"/>
</dbReference>
<feature type="coiled-coil region" evidence="1">
    <location>
        <begin position="65"/>
        <end position="102"/>
    </location>
</feature>
<dbReference type="Proteomes" id="UP001344817">
    <property type="component" value="Unassembled WGS sequence"/>
</dbReference>
<keyword evidence="3" id="KW-0489">Methyltransferase</keyword>
<comment type="caution">
    <text evidence="3">The sequence shown here is derived from an EMBL/GenBank/DDBJ whole genome shotgun (WGS) entry which is preliminary data.</text>
</comment>
<dbReference type="InterPro" id="IPR029063">
    <property type="entry name" value="SAM-dependent_MTases_sf"/>
</dbReference>
<evidence type="ECO:0000313" key="3">
    <source>
        <dbReference type="EMBL" id="MEE3928021.1"/>
    </source>
</evidence>
<reference evidence="3" key="1">
    <citation type="submission" date="2024-01" db="EMBL/GenBank/DDBJ databases">
        <title>Genome sequence of Mycoplasma ciconiae type strain DSM 25251.</title>
        <authorList>
            <person name="Spergser J."/>
        </authorList>
    </citation>
    <scope>NUCLEOTIDE SEQUENCE [LARGE SCALE GENOMIC DNA]</scope>
    <source>
        <strain evidence="3">DSM 25251</strain>
    </source>
</reference>
<keyword evidence="3" id="KW-0808">Transferase</keyword>
<dbReference type="InterPro" id="IPR050210">
    <property type="entry name" value="tRNA_Adenine-N(6)_MTase"/>
</dbReference>
<name>A0ABU7MLU8_9BACT</name>
<dbReference type="EMBL" id="JAZDWZ010000001">
    <property type="protein sequence ID" value="MEE3928021.1"/>
    <property type="molecule type" value="Genomic_DNA"/>
</dbReference>
<proteinExistence type="predicted"/>
<sequence>MQRNIVKNSLGFDDELFIYQDKDMFNYSVDTILLGNFVALNHKTKYLLEIGTNNAALSIFLAARYKDLKIKAVEIQKSAAELAQKNVELNNMQQQIEIINNDFNDYWKTYNKTINKKFQIIVCNPPFYIYDKSKIKKKISQEKLIATHEIHLNLAQIMEGSAKLLEQKGYLYLVLPVERMVDAFCEMRKTKIEPKRVQLIVPRVDDKPKFVLIEGRYQGGYGVHFLPNLYLHDNNDKLNHDYLPEIKKLYVPRKVFENE</sequence>
<feature type="domain" description="Methyltransferase small" evidence="2">
    <location>
        <begin position="34"/>
        <end position="141"/>
    </location>
</feature>
<dbReference type="Gene3D" id="3.40.50.150">
    <property type="entry name" value="Vaccinia Virus protein VP39"/>
    <property type="match status" value="1"/>
</dbReference>
<dbReference type="GO" id="GO:0008168">
    <property type="term" value="F:methyltransferase activity"/>
    <property type="evidence" value="ECO:0007669"/>
    <property type="project" value="UniProtKB-KW"/>
</dbReference>
<dbReference type="EC" id="2.1.1.223" evidence="3"/>
<accession>A0ABU7MLU8</accession>